<feature type="compositionally biased region" description="Polar residues" evidence="5">
    <location>
        <begin position="134"/>
        <end position="151"/>
    </location>
</feature>
<protein>
    <recommendedName>
        <fullName evidence="8">Protein LOT5</fullName>
    </recommendedName>
</protein>
<feature type="compositionally biased region" description="Acidic residues" evidence="5">
    <location>
        <begin position="309"/>
        <end position="320"/>
    </location>
</feature>
<dbReference type="GO" id="GO:0045292">
    <property type="term" value="P:mRNA cis splicing, via spliceosome"/>
    <property type="evidence" value="ECO:0007669"/>
    <property type="project" value="TreeGrafter"/>
</dbReference>
<dbReference type="OrthoDB" id="19714at2759"/>
<feature type="compositionally biased region" description="Acidic residues" evidence="5">
    <location>
        <begin position="184"/>
        <end position="193"/>
    </location>
</feature>
<dbReference type="Proteomes" id="UP000038010">
    <property type="component" value="Unassembled WGS sequence"/>
</dbReference>
<comment type="subcellular location">
    <subcellularLocation>
        <location evidence="2">Cytoplasm</location>
    </subcellularLocation>
    <subcellularLocation>
        <location evidence="1">Nucleus</location>
    </subcellularLocation>
</comment>
<reference evidence="6 7" key="1">
    <citation type="submission" date="2015-06" db="EMBL/GenBank/DDBJ databases">
        <title>Draft genome of the ant-associated black yeast Phialophora attae CBS 131958.</title>
        <authorList>
            <person name="Moreno L.F."/>
            <person name="Stielow B.J."/>
            <person name="de Hoog S."/>
            <person name="Vicente V.A."/>
            <person name="Weiss V.A."/>
            <person name="de Vries M."/>
            <person name="Cruz L.M."/>
            <person name="Souza E.M."/>
        </authorList>
    </citation>
    <scope>NUCLEOTIDE SEQUENCE [LARGE SCALE GENOMIC DNA]</scope>
    <source>
        <strain evidence="6 7">CBS 131958</strain>
    </source>
</reference>
<proteinExistence type="predicted"/>
<evidence type="ECO:0000313" key="7">
    <source>
        <dbReference type="Proteomes" id="UP000038010"/>
    </source>
</evidence>
<keyword evidence="4" id="KW-0539">Nucleus</keyword>
<evidence type="ECO:0000313" key="6">
    <source>
        <dbReference type="EMBL" id="KPI35457.1"/>
    </source>
</evidence>
<keyword evidence="3" id="KW-0963">Cytoplasm</keyword>
<feature type="compositionally biased region" description="Low complexity" evidence="5">
    <location>
        <begin position="168"/>
        <end position="182"/>
    </location>
</feature>
<dbReference type="AlphaFoldDB" id="A0A0N1NXG6"/>
<evidence type="ECO:0000256" key="1">
    <source>
        <dbReference type="ARBA" id="ARBA00004123"/>
    </source>
</evidence>
<dbReference type="RefSeq" id="XP_017995420.1">
    <property type="nucleotide sequence ID" value="XM_018140585.1"/>
</dbReference>
<dbReference type="PANTHER" id="PTHR21399">
    <property type="entry name" value="CHLORIDE CONDUCTANCE REGULATORY PROTEIN ICLN"/>
    <property type="match status" value="1"/>
</dbReference>
<dbReference type="GO" id="GO:0034715">
    <property type="term" value="C:pICln-Sm protein complex"/>
    <property type="evidence" value="ECO:0007669"/>
    <property type="project" value="TreeGrafter"/>
</dbReference>
<evidence type="ECO:0000256" key="4">
    <source>
        <dbReference type="ARBA" id="ARBA00023242"/>
    </source>
</evidence>
<dbReference type="GO" id="GO:0000387">
    <property type="term" value="P:spliceosomal snRNP assembly"/>
    <property type="evidence" value="ECO:0007669"/>
    <property type="project" value="TreeGrafter"/>
</dbReference>
<feature type="compositionally biased region" description="Polar residues" evidence="5">
    <location>
        <begin position="72"/>
        <end position="82"/>
    </location>
</feature>
<feature type="region of interest" description="Disordered" evidence="5">
    <location>
        <begin position="63"/>
        <end position="84"/>
    </location>
</feature>
<dbReference type="InterPro" id="IPR011993">
    <property type="entry name" value="PH-like_dom_sf"/>
</dbReference>
<comment type="caution">
    <text evidence="6">The sequence shown here is derived from an EMBL/GenBank/DDBJ whole genome shotgun (WGS) entry which is preliminary data.</text>
</comment>
<feature type="region of interest" description="Disordered" evidence="5">
    <location>
        <begin position="214"/>
        <end position="329"/>
    </location>
</feature>
<gene>
    <name evidence="6" type="ORF">AB675_11714</name>
</gene>
<sequence length="329" mass="34647">MEALTEPPQSSTFIPLAEHRSATPASFYSGPPVLHYYSDRSKIIVLERDLSSNALLHPLFKDAKGTHENGDAPTNGTSTATDESQRVLEDVDVWVTSSKLYLFSPTASAGLSISYPTISLHAIQRLPSSDDDPTASQGVYMQLLPPSTGNAYSEDDEEPDSISLTIIPTASAPPQGPGSAAADIGEEEVENEDKPEQTPAEALFTALSACADLHPDPVEDQEMGDGDDEDGVGGSHLIRQGLAFPISGGVGDDGLPPPMPGSGGWITAENMHEFVDEDGNFLPDADEDEDDAAEQPLGPGAGTVRGRDDDGEDEGNGDGGDETKWQKTG</sequence>
<feature type="compositionally biased region" description="Acidic residues" evidence="5">
    <location>
        <begin position="275"/>
        <end position="293"/>
    </location>
</feature>
<dbReference type="GeneID" id="28732466"/>
<evidence type="ECO:0000256" key="5">
    <source>
        <dbReference type="SAM" id="MobiDB-lite"/>
    </source>
</evidence>
<name>A0A0N1NXG6_9EURO</name>
<organism evidence="6 7">
    <name type="scientific">Cyphellophora attinorum</name>
    <dbReference type="NCBI Taxonomy" id="1664694"/>
    <lineage>
        <taxon>Eukaryota</taxon>
        <taxon>Fungi</taxon>
        <taxon>Dikarya</taxon>
        <taxon>Ascomycota</taxon>
        <taxon>Pezizomycotina</taxon>
        <taxon>Eurotiomycetes</taxon>
        <taxon>Chaetothyriomycetidae</taxon>
        <taxon>Chaetothyriales</taxon>
        <taxon>Cyphellophoraceae</taxon>
        <taxon>Cyphellophora</taxon>
    </lineage>
</organism>
<dbReference type="EMBL" id="LFJN01000040">
    <property type="protein sequence ID" value="KPI35457.1"/>
    <property type="molecule type" value="Genomic_DNA"/>
</dbReference>
<dbReference type="GO" id="GO:0005681">
    <property type="term" value="C:spliceosomal complex"/>
    <property type="evidence" value="ECO:0007669"/>
    <property type="project" value="TreeGrafter"/>
</dbReference>
<keyword evidence="7" id="KW-1185">Reference proteome</keyword>
<evidence type="ECO:0008006" key="8">
    <source>
        <dbReference type="Google" id="ProtNLM"/>
    </source>
</evidence>
<evidence type="ECO:0000256" key="3">
    <source>
        <dbReference type="ARBA" id="ARBA00022490"/>
    </source>
</evidence>
<dbReference type="VEuPathDB" id="FungiDB:AB675_11714"/>
<feature type="region of interest" description="Disordered" evidence="5">
    <location>
        <begin position="126"/>
        <end position="197"/>
    </location>
</feature>
<dbReference type="Gene3D" id="2.30.29.30">
    <property type="entry name" value="Pleckstrin-homology domain (PH domain)/Phosphotyrosine-binding domain (PTB)"/>
    <property type="match status" value="1"/>
</dbReference>
<dbReference type="GO" id="GO:0005829">
    <property type="term" value="C:cytosol"/>
    <property type="evidence" value="ECO:0007669"/>
    <property type="project" value="TreeGrafter"/>
</dbReference>
<dbReference type="Pfam" id="PF03517">
    <property type="entry name" value="Voldacs"/>
    <property type="match status" value="1"/>
</dbReference>
<evidence type="ECO:0000256" key="2">
    <source>
        <dbReference type="ARBA" id="ARBA00004496"/>
    </source>
</evidence>
<dbReference type="InterPro" id="IPR039924">
    <property type="entry name" value="ICln/Lot5/Saf5"/>
</dbReference>
<feature type="compositionally biased region" description="Acidic residues" evidence="5">
    <location>
        <begin position="218"/>
        <end position="231"/>
    </location>
</feature>
<accession>A0A0N1NXG6</accession>
<dbReference type="PANTHER" id="PTHR21399:SF0">
    <property type="entry name" value="METHYLOSOME SUBUNIT PICLN"/>
    <property type="match status" value="1"/>
</dbReference>